<reference evidence="1" key="1">
    <citation type="submission" date="2015-10" db="EMBL/GenBank/DDBJ databases">
        <authorList>
            <person name="Gilbert D.G."/>
        </authorList>
    </citation>
    <scope>NUCLEOTIDE SEQUENCE</scope>
</reference>
<name>A0A160V7Z1_9ZZZZ</name>
<protein>
    <submittedName>
        <fullName evidence="1">Uncharacterized protein</fullName>
    </submittedName>
</protein>
<organism evidence="1">
    <name type="scientific">hydrothermal vent metagenome</name>
    <dbReference type="NCBI Taxonomy" id="652676"/>
    <lineage>
        <taxon>unclassified sequences</taxon>
        <taxon>metagenomes</taxon>
        <taxon>ecological metagenomes</taxon>
    </lineage>
</organism>
<gene>
    <name evidence="1" type="ORF">MGWOODY_Clf2820</name>
</gene>
<sequence length="47" mass="5167">MANQGSQGTTAVKIQIAFGAEYWYDFTVVCPSKEAGYNEDSQAVSFR</sequence>
<proteinExistence type="predicted"/>
<dbReference type="AlphaFoldDB" id="A0A160V7Z1"/>
<accession>A0A160V7Z1</accession>
<evidence type="ECO:0000313" key="1">
    <source>
        <dbReference type="EMBL" id="CUV02044.1"/>
    </source>
</evidence>
<dbReference type="EMBL" id="FAXA01000169">
    <property type="protein sequence ID" value="CUV02044.1"/>
    <property type="molecule type" value="Genomic_DNA"/>
</dbReference>